<accession>A0A507ZW38</accession>
<dbReference type="Gene3D" id="3.40.50.2000">
    <property type="entry name" value="Glycogen Phosphorylase B"/>
    <property type="match status" value="2"/>
</dbReference>
<sequence length="354" mass="40102">MKIKLLSNMYPSKQDPLFGIFVKKTVLALEENGAVFTQKIVIKGKRSSSLQKLITYIQYYIKAVFGVFYNRHEMLYVHFLTHNLPLIYWYSLFQNKPIIINLHGSDISTVQPNTSLDKLQEKALQKANAVVVPSLYFKTVVQKRYPNIDLSFYIYPSGGIDTAVFKPEISKRKELNIAFVSRIDKGKGWRDFLSIFTALQENGIQARAIMAGDGAEKEILLASLKKHPYKELIQYKGFQSKQELAEIYQTSELFIFPTQLLESLGLVGLEAMACKNVIFARNIGGPTGYVQNAKNGFLFKTVEEAVQQIKNYLALPQESKQAMQNKALATAKAYDTQQVAANLYTNFKKLCSTS</sequence>
<evidence type="ECO:0000259" key="1">
    <source>
        <dbReference type="Pfam" id="PF00534"/>
    </source>
</evidence>
<dbReference type="Proteomes" id="UP000317169">
    <property type="component" value="Unassembled WGS sequence"/>
</dbReference>
<dbReference type="GO" id="GO:0016757">
    <property type="term" value="F:glycosyltransferase activity"/>
    <property type="evidence" value="ECO:0007669"/>
    <property type="project" value="InterPro"/>
</dbReference>
<dbReference type="PANTHER" id="PTHR45947:SF3">
    <property type="entry name" value="SULFOQUINOVOSYL TRANSFERASE SQD2"/>
    <property type="match status" value="1"/>
</dbReference>
<dbReference type="CDD" id="cd03801">
    <property type="entry name" value="GT4_PimA-like"/>
    <property type="match status" value="1"/>
</dbReference>
<keyword evidence="2" id="KW-0808">Transferase</keyword>
<organism evidence="2 3">
    <name type="scientific">Haloflavibacter putidus</name>
    <dbReference type="NCBI Taxonomy" id="2576776"/>
    <lineage>
        <taxon>Bacteria</taxon>
        <taxon>Pseudomonadati</taxon>
        <taxon>Bacteroidota</taxon>
        <taxon>Flavobacteriia</taxon>
        <taxon>Flavobacteriales</taxon>
        <taxon>Flavobacteriaceae</taxon>
        <taxon>Haloflavibacter</taxon>
    </lineage>
</organism>
<reference evidence="2 3" key="1">
    <citation type="submission" date="2019-06" db="EMBL/GenBank/DDBJ databases">
        <title>Flavibacter putida gen. nov., sp. nov., a novel marine bacterium of the family Flavobacteriaceae isolated from coastal seawater.</title>
        <authorList>
            <person name="Feng X."/>
        </authorList>
    </citation>
    <scope>NUCLEOTIDE SEQUENCE [LARGE SCALE GENOMIC DNA]</scope>
    <source>
        <strain evidence="2 3">PLHSN227</strain>
    </source>
</reference>
<dbReference type="Pfam" id="PF00534">
    <property type="entry name" value="Glycos_transf_1"/>
    <property type="match status" value="1"/>
</dbReference>
<gene>
    <name evidence="2" type="ORF">FKR84_01915</name>
</gene>
<evidence type="ECO:0000313" key="3">
    <source>
        <dbReference type="Proteomes" id="UP000317169"/>
    </source>
</evidence>
<evidence type="ECO:0000313" key="2">
    <source>
        <dbReference type="EMBL" id="TQD40761.1"/>
    </source>
</evidence>
<dbReference type="RefSeq" id="WP_141420492.1">
    <property type="nucleotide sequence ID" value="NZ_VIAR01000001.1"/>
</dbReference>
<dbReference type="SUPFAM" id="SSF53756">
    <property type="entry name" value="UDP-Glycosyltransferase/glycogen phosphorylase"/>
    <property type="match status" value="1"/>
</dbReference>
<dbReference type="AlphaFoldDB" id="A0A507ZW38"/>
<keyword evidence="3" id="KW-1185">Reference proteome</keyword>
<dbReference type="PANTHER" id="PTHR45947">
    <property type="entry name" value="SULFOQUINOVOSYL TRANSFERASE SQD2"/>
    <property type="match status" value="1"/>
</dbReference>
<dbReference type="InterPro" id="IPR050194">
    <property type="entry name" value="Glycosyltransferase_grp1"/>
</dbReference>
<dbReference type="InterPro" id="IPR001296">
    <property type="entry name" value="Glyco_trans_1"/>
</dbReference>
<proteinExistence type="predicted"/>
<dbReference type="OrthoDB" id="1522162at2"/>
<dbReference type="EMBL" id="VIAR01000001">
    <property type="protein sequence ID" value="TQD40761.1"/>
    <property type="molecule type" value="Genomic_DNA"/>
</dbReference>
<comment type="caution">
    <text evidence="2">The sequence shown here is derived from an EMBL/GenBank/DDBJ whole genome shotgun (WGS) entry which is preliminary data.</text>
</comment>
<protein>
    <submittedName>
        <fullName evidence="2">Glycosyltransferase</fullName>
    </submittedName>
</protein>
<name>A0A507ZW38_9FLAO</name>
<feature type="domain" description="Glycosyl transferase family 1" evidence="1">
    <location>
        <begin position="169"/>
        <end position="326"/>
    </location>
</feature>